<feature type="non-terminal residue" evidence="2">
    <location>
        <position position="1"/>
    </location>
</feature>
<organism evidence="2 3">
    <name type="scientific">Cryphonectria parasitica (strain ATCC 38755 / EP155)</name>
    <dbReference type="NCBI Taxonomy" id="660469"/>
    <lineage>
        <taxon>Eukaryota</taxon>
        <taxon>Fungi</taxon>
        <taxon>Dikarya</taxon>
        <taxon>Ascomycota</taxon>
        <taxon>Pezizomycotina</taxon>
        <taxon>Sordariomycetes</taxon>
        <taxon>Sordariomycetidae</taxon>
        <taxon>Diaporthales</taxon>
        <taxon>Cryphonectriaceae</taxon>
        <taxon>Cryphonectria-Endothia species complex</taxon>
        <taxon>Cryphonectria</taxon>
    </lineage>
</organism>
<evidence type="ECO:0000313" key="2">
    <source>
        <dbReference type="EMBL" id="KAF3766039.1"/>
    </source>
</evidence>
<proteinExistence type="predicted"/>
<evidence type="ECO:0000259" key="1">
    <source>
        <dbReference type="Pfam" id="PF11790"/>
    </source>
</evidence>
<name>A0A9P5CP19_CRYP1</name>
<sequence>KRGAAYNTASLVSSLLGTGSKISWGYNWGATSDDLTSDLEYVPMLWCSTGDYPTDWSTNAQSAIDAGSKFLLGFNEPDNPSQCNIDASTAASAHIQYMNPFSSSAGIGAPAVTNSNVAGESLDWLEDWVSACAGQCDYDFCPVHWYNTIEAGAEDLLDFVTKASASCGTGKDIWVTEFAPNVDSPSDDQISSFLETVQDAFDNNATYSFVSRYAYFYVSDGLLVNGDAASSYGQTFAFS</sequence>
<evidence type="ECO:0000313" key="3">
    <source>
        <dbReference type="Proteomes" id="UP000803844"/>
    </source>
</evidence>
<dbReference type="InterPro" id="IPR017853">
    <property type="entry name" value="GH"/>
</dbReference>
<dbReference type="InterPro" id="IPR024655">
    <property type="entry name" value="Asl1_glyco_hydro_catalytic"/>
</dbReference>
<dbReference type="Gene3D" id="3.20.20.80">
    <property type="entry name" value="Glycosidases"/>
    <property type="match status" value="1"/>
</dbReference>
<dbReference type="GO" id="GO:0071966">
    <property type="term" value="P:fungal-type cell wall polysaccharide metabolic process"/>
    <property type="evidence" value="ECO:0007669"/>
    <property type="project" value="TreeGrafter"/>
</dbReference>
<dbReference type="PANTHER" id="PTHR34154:SF10">
    <property type="entry name" value="ASL1-LIKE GLYCOSYL HYDROLASE CATALYTIC DOMAIN-CONTAINING PROTEIN"/>
    <property type="match status" value="1"/>
</dbReference>
<gene>
    <name evidence="2" type="ORF">M406DRAFT_255374</name>
</gene>
<dbReference type="RefSeq" id="XP_040777000.1">
    <property type="nucleotide sequence ID" value="XM_040917027.1"/>
</dbReference>
<dbReference type="GO" id="GO:0009277">
    <property type="term" value="C:fungal-type cell wall"/>
    <property type="evidence" value="ECO:0007669"/>
    <property type="project" value="TreeGrafter"/>
</dbReference>
<reference evidence="2" key="1">
    <citation type="journal article" date="2020" name="Phytopathology">
        <title>Genome sequence of the chestnut blight fungus Cryphonectria parasitica EP155: A fundamental resource for an archetypical invasive plant pathogen.</title>
        <authorList>
            <person name="Crouch J.A."/>
            <person name="Dawe A."/>
            <person name="Aerts A."/>
            <person name="Barry K."/>
            <person name="Churchill A.C.L."/>
            <person name="Grimwood J."/>
            <person name="Hillman B."/>
            <person name="Milgroom M.G."/>
            <person name="Pangilinan J."/>
            <person name="Smith M."/>
            <person name="Salamov A."/>
            <person name="Schmutz J."/>
            <person name="Yadav J."/>
            <person name="Grigoriev I.V."/>
            <person name="Nuss D."/>
        </authorList>
    </citation>
    <scope>NUCLEOTIDE SEQUENCE</scope>
    <source>
        <strain evidence="2">EP155</strain>
    </source>
</reference>
<feature type="domain" description="Asl1-like glycosyl hydrolase catalytic" evidence="1">
    <location>
        <begin position="3"/>
        <end position="234"/>
    </location>
</feature>
<comment type="caution">
    <text evidence="2">The sequence shown here is derived from an EMBL/GenBank/DDBJ whole genome shotgun (WGS) entry which is preliminary data.</text>
</comment>
<dbReference type="OrthoDB" id="43654at2759"/>
<dbReference type="PANTHER" id="PTHR34154">
    <property type="entry name" value="ALKALI-SENSITIVE LINKAGE PROTEIN 1"/>
    <property type="match status" value="1"/>
</dbReference>
<dbReference type="EMBL" id="MU032347">
    <property type="protein sequence ID" value="KAF3766039.1"/>
    <property type="molecule type" value="Genomic_DNA"/>
</dbReference>
<dbReference type="InterPro" id="IPR053183">
    <property type="entry name" value="ASL1"/>
</dbReference>
<dbReference type="AlphaFoldDB" id="A0A9P5CP19"/>
<accession>A0A9P5CP19</accession>
<dbReference type="Pfam" id="PF11790">
    <property type="entry name" value="Glyco_hydro_cc"/>
    <property type="match status" value="1"/>
</dbReference>
<dbReference type="SUPFAM" id="SSF51445">
    <property type="entry name" value="(Trans)glycosidases"/>
    <property type="match status" value="1"/>
</dbReference>
<keyword evidence="3" id="KW-1185">Reference proteome</keyword>
<protein>
    <recommendedName>
        <fullName evidence="1">Asl1-like glycosyl hydrolase catalytic domain-containing protein</fullName>
    </recommendedName>
</protein>
<dbReference type="Proteomes" id="UP000803844">
    <property type="component" value="Unassembled WGS sequence"/>
</dbReference>
<dbReference type="GeneID" id="63834156"/>